<dbReference type="SUPFAM" id="SSF144091">
    <property type="entry name" value="Rhomboid-like"/>
    <property type="match status" value="1"/>
</dbReference>
<dbReference type="Pfam" id="PF04511">
    <property type="entry name" value="DER1"/>
    <property type="match status" value="1"/>
</dbReference>
<evidence type="ECO:0000256" key="7">
    <source>
        <dbReference type="RuleBase" id="RU363059"/>
    </source>
</evidence>
<dbReference type="Proteomes" id="UP001153620">
    <property type="component" value="Chromosome 1"/>
</dbReference>
<evidence type="ECO:0000256" key="1">
    <source>
        <dbReference type="ARBA" id="ARBA00004477"/>
    </source>
</evidence>
<dbReference type="PANTHER" id="PTHR11009">
    <property type="entry name" value="DER1-LIKE PROTEIN, DERLIN"/>
    <property type="match status" value="1"/>
</dbReference>
<comment type="function">
    <text evidence="7">May be involved in the degradation of misfolded endoplasmic reticulum (ER) luminal proteins.</text>
</comment>
<evidence type="ECO:0000256" key="4">
    <source>
        <dbReference type="ARBA" id="ARBA00022824"/>
    </source>
</evidence>
<dbReference type="InterPro" id="IPR007599">
    <property type="entry name" value="DER1"/>
</dbReference>
<keyword evidence="6 7" id="KW-0472">Membrane</keyword>
<evidence type="ECO:0000313" key="8">
    <source>
        <dbReference type="EMBL" id="CAG9797640.1"/>
    </source>
</evidence>
<name>A0A9N9RGS3_9DIPT</name>
<keyword evidence="4 7" id="KW-0256">Endoplasmic reticulum</keyword>
<feature type="transmembrane region" description="Helical" evidence="7">
    <location>
        <begin position="17"/>
        <end position="40"/>
    </location>
</feature>
<keyword evidence="3 7" id="KW-0812">Transmembrane</keyword>
<proteinExistence type="inferred from homology"/>
<feature type="transmembrane region" description="Helical" evidence="7">
    <location>
        <begin position="150"/>
        <end position="182"/>
    </location>
</feature>
<gene>
    <name evidence="8" type="ORF">CHIRRI_LOCUS629</name>
</gene>
<organism evidence="8 9">
    <name type="scientific">Chironomus riparius</name>
    <dbReference type="NCBI Taxonomy" id="315576"/>
    <lineage>
        <taxon>Eukaryota</taxon>
        <taxon>Metazoa</taxon>
        <taxon>Ecdysozoa</taxon>
        <taxon>Arthropoda</taxon>
        <taxon>Hexapoda</taxon>
        <taxon>Insecta</taxon>
        <taxon>Pterygota</taxon>
        <taxon>Neoptera</taxon>
        <taxon>Endopterygota</taxon>
        <taxon>Diptera</taxon>
        <taxon>Nematocera</taxon>
        <taxon>Chironomoidea</taxon>
        <taxon>Chironomidae</taxon>
        <taxon>Chironominae</taxon>
        <taxon>Chironomus</taxon>
    </lineage>
</organism>
<keyword evidence="5 7" id="KW-1133">Transmembrane helix</keyword>
<dbReference type="EMBL" id="OU895877">
    <property type="protein sequence ID" value="CAG9797640.1"/>
    <property type="molecule type" value="Genomic_DNA"/>
</dbReference>
<sequence length="246" mass="28640">MSEFSSWYNTIPKFTRYWLTATVGFSLGAKLGIVPTYYLFLESSLILQKFQLWRIVTALFFYPTSFHFLMNCFFLYNYSSRLEKDHYLASPGDFLYLLIFNWLCCVIVGLFTALPVLMDPMVLSVLYVWCQLNREVIVTFWFGSRFKAMYLPWVLFAFNVMLSNGGMMSLFGILIGHLYFFLKFTYPQELGGSNFLETPSFIKRRYPDVRPAGVFGFAPETRAQQQQQQRQQGFNIFGGSGNRLGN</sequence>
<evidence type="ECO:0000256" key="6">
    <source>
        <dbReference type="ARBA" id="ARBA00023136"/>
    </source>
</evidence>
<evidence type="ECO:0000313" key="9">
    <source>
        <dbReference type="Proteomes" id="UP001153620"/>
    </source>
</evidence>
<accession>A0A9N9RGS3</accession>
<dbReference type="AlphaFoldDB" id="A0A9N9RGS3"/>
<comment type="subcellular location">
    <subcellularLocation>
        <location evidence="1 7">Endoplasmic reticulum membrane</location>
        <topology evidence="1 7">Multi-pass membrane protein</topology>
    </subcellularLocation>
</comment>
<dbReference type="GO" id="GO:0006950">
    <property type="term" value="P:response to stress"/>
    <property type="evidence" value="ECO:0007669"/>
    <property type="project" value="UniProtKB-ARBA"/>
</dbReference>
<reference evidence="8" key="2">
    <citation type="submission" date="2022-10" db="EMBL/GenBank/DDBJ databases">
        <authorList>
            <consortium name="ENA_rothamsted_submissions"/>
            <consortium name="culmorum"/>
            <person name="King R."/>
        </authorList>
    </citation>
    <scope>NUCLEOTIDE SEQUENCE</scope>
</reference>
<evidence type="ECO:0000256" key="5">
    <source>
        <dbReference type="ARBA" id="ARBA00022989"/>
    </source>
</evidence>
<protein>
    <recommendedName>
        <fullName evidence="7">Derlin</fullName>
    </recommendedName>
</protein>
<keyword evidence="9" id="KW-1185">Reference proteome</keyword>
<dbReference type="OrthoDB" id="19102at2759"/>
<evidence type="ECO:0000256" key="3">
    <source>
        <dbReference type="ARBA" id="ARBA00022692"/>
    </source>
</evidence>
<feature type="transmembrane region" description="Helical" evidence="7">
    <location>
        <begin position="96"/>
        <end position="118"/>
    </location>
</feature>
<dbReference type="InterPro" id="IPR035952">
    <property type="entry name" value="Rhomboid-like_sf"/>
</dbReference>
<comment type="similarity">
    <text evidence="2 7">Belongs to the derlin family.</text>
</comment>
<evidence type="ECO:0000256" key="2">
    <source>
        <dbReference type="ARBA" id="ARBA00008917"/>
    </source>
</evidence>
<feature type="transmembrane region" description="Helical" evidence="7">
    <location>
        <begin position="52"/>
        <end position="76"/>
    </location>
</feature>
<reference evidence="8" key="1">
    <citation type="submission" date="2022-01" db="EMBL/GenBank/DDBJ databases">
        <authorList>
            <person name="King R."/>
        </authorList>
    </citation>
    <scope>NUCLEOTIDE SEQUENCE</scope>
</reference>
<dbReference type="GO" id="GO:0005789">
    <property type="term" value="C:endoplasmic reticulum membrane"/>
    <property type="evidence" value="ECO:0007669"/>
    <property type="project" value="UniProtKB-SubCell"/>
</dbReference>